<feature type="compositionally biased region" description="Polar residues" evidence="5">
    <location>
        <begin position="280"/>
        <end position="290"/>
    </location>
</feature>
<keyword evidence="3 7" id="KW-0418">Kinase</keyword>
<dbReference type="InterPro" id="IPR022708">
    <property type="entry name" value="Atg1-like_tMIT"/>
</dbReference>
<feature type="domain" description="Protein kinase" evidence="6">
    <location>
        <begin position="1"/>
        <end position="255"/>
    </location>
</feature>
<dbReference type="GO" id="GO:0005829">
    <property type="term" value="C:cytosol"/>
    <property type="evidence" value="ECO:0007669"/>
    <property type="project" value="TreeGrafter"/>
</dbReference>
<feature type="compositionally biased region" description="Polar residues" evidence="5">
    <location>
        <begin position="486"/>
        <end position="503"/>
    </location>
</feature>
<dbReference type="GO" id="GO:0010506">
    <property type="term" value="P:regulation of autophagy"/>
    <property type="evidence" value="ECO:0007669"/>
    <property type="project" value="InterPro"/>
</dbReference>
<accession>A0A9W9ZTP0</accession>
<dbReference type="Pfam" id="PF00069">
    <property type="entry name" value="Pkinase"/>
    <property type="match status" value="1"/>
</dbReference>
<dbReference type="SUPFAM" id="SSF56112">
    <property type="entry name" value="Protein kinase-like (PK-like)"/>
    <property type="match status" value="1"/>
</dbReference>
<dbReference type="GO" id="GO:0005776">
    <property type="term" value="C:autophagosome"/>
    <property type="evidence" value="ECO:0007669"/>
    <property type="project" value="TreeGrafter"/>
</dbReference>
<dbReference type="EC" id="2.7.11.1" evidence="7"/>
<evidence type="ECO:0000256" key="2">
    <source>
        <dbReference type="ARBA" id="ARBA00022741"/>
    </source>
</evidence>
<dbReference type="GO" id="GO:0034045">
    <property type="term" value="C:phagophore assembly site membrane"/>
    <property type="evidence" value="ECO:0007669"/>
    <property type="project" value="TreeGrafter"/>
</dbReference>
<feature type="region of interest" description="Disordered" evidence="5">
    <location>
        <begin position="381"/>
        <end position="552"/>
    </location>
</feature>
<dbReference type="Proteomes" id="UP001163046">
    <property type="component" value="Unassembled WGS sequence"/>
</dbReference>
<keyword evidence="8" id="KW-1185">Reference proteome</keyword>
<feature type="region of interest" description="Disordered" evidence="5">
    <location>
        <begin position="272"/>
        <end position="292"/>
    </location>
</feature>
<dbReference type="PROSITE" id="PS00108">
    <property type="entry name" value="PROTEIN_KINASE_ST"/>
    <property type="match status" value="1"/>
</dbReference>
<keyword evidence="4" id="KW-0067">ATP-binding</keyword>
<dbReference type="InterPro" id="IPR011009">
    <property type="entry name" value="Kinase-like_dom_sf"/>
</dbReference>
<dbReference type="AlphaFoldDB" id="A0A9W9ZTP0"/>
<keyword evidence="2" id="KW-0547">Nucleotide-binding</keyword>
<comment type="caution">
    <text evidence="7">The sequence shown here is derived from an EMBL/GenBank/DDBJ whole genome shotgun (WGS) entry which is preliminary data.</text>
</comment>
<dbReference type="InterPro" id="IPR008271">
    <property type="entry name" value="Ser/Thr_kinase_AS"/>
</dbReference>
<dbReference type="InterPro" id="IPR045269">
    <property type="entry name" value="Atg1-like"/>
</dbReference>
<feature type="region of interest" description="Disordered" evidence="5">
    <location>
        <begin position="695"/>
        <end position="726"/>
    </location>
</feature>
<evidence type="ECO:0000259" key="6">
    <source>
        <dbReference type="PROSITE" id="PS50011"/>
    </source>
</evidence>
<evidence type="ECO:0000313" key="8">
    <source>
        <dbReference type="Proteomes" id="UP001163046"/>
    </source>
</evidence>
<feature type="region of interest" description="Disordered" evidence="5">
    <location>
        <begin position="311"/>
        <end position="353"/>
    </location>
</feature>
<feature type="compositionally biased region" description="Polar residues" evidence="5">
    <location>
        <begin position="326"/>
        <end position="350"/>
    </location>
</feature>
<dbReference type="GO" id="GO:0004674">
    <property type="term" value="F:protein serine/threonine kinase activity"/>
    <property type="evidence" value="ECO:0007669"/>
    <property type="project" value="UniProtKB-EC"/>
</dbReference>
<dbReference type="GO" id="GO:0000422">
    <property type="term" value="P:autophagy of mitochondrion"/>
    <property type="evidence" value="ECO:0007669"/>
    <property type="project" value="TreeGrafter"/>
</dbReference>
<dbReference type="Gene3D" id="1.10.510.10">
    <property type="entry name" value="Transferase(Phosphotransferase) domain 1"/>
    <property type="match status" value="1"/>
</dbReference>
<feature type="compositionally biased region" description="Low complexity" evidence="5">
    <location>
        <begin position="702"/>
        <end position="720"/>
    </location>
</feature>
<reference evidence="7" key="1">
    <citation type="submission" date="2023-01" db="EMBL/GenBank/DDBJ databases">
        <title>Genome assembly of the deep-sea coral Lophelia pertusa.</title>
        <authorList>
            <person name="Herrera S."/>
            <person name="Cordes E."/>
        </authorList>
    </citation>
    <scope>NUCLEOTIDE SEQUENCE</scope>
    <source>
        <strain evidence="7">USNM1676648</strain>
        <tissue evidence="7">Polyp</tissue>
    </source>
</reference>
<dbReference type="PANTHER" id="PTHR24348:SF22">
    <property type="entry name" value="NON-SPECIFIC SERINE_THREONINE PROTEIN KINASE"/>
    <property type="match status" value="1"/>
</dbReference>
<evidence type="ECO:0000256" key="4">
    <source>
        <dbReference type="ARBA" id="ARBA00022840"/>
    </source>
</evidence>
<evidence type="ECO:0000256" key="5">
    <source>
        <dbReference type="SAM" id="MobiDB-lite"/>
    </source>
</evidence>
<protein>
    <submittedName>
        <fullName evidence="7">Serine/threonine-protein kinase ulk2</fullName>
        <ecNumber evidence="7">2.7.11.1</ecNumber>
    </submittedName>
</protein>
<dbReference type="EMBL" id="MU825873">
    <property type="protein sequence ID" value="KAJ7387651.1"/>
    <property type="molecule type" value="Genomic_DNA"/>
</dbReference>
<evidence type="ECO:0000256" key="3">
    <source>
        <dbReference type="ARBA" id="ARBA00022777"/>
    </source>
</evidence>
<feature type="compositionally biased region" description="Pro residues" evidence="5">
    <location>
        <begin position="461"/>
        <end position="477"/>
    </location>
</feature>
<name>A0A9W9ZTP0_9CNID</name>
<dbReference type="GO" id="GO:0042594">
    <property type="term" value="P:response to starvation"/>
    <property type="evidence" value="ECO:0007669"/>
    <property type="project" value="TreeGrafter"/>
</dbReference>
<dbReference type="OrthoDB" id="346907at2759"/>
<proteinExistence type="predicted"/>
<feature type="compositionally biased region" description="Polar residues" evidence="5">
    <location>
        <begin position="406"/>
        <end position="424"/>
    </location>
</feature>
<feature type="compositionally biased region" description="Polar residues" evidence="5">
    <location>
        <begin position="532"/>
        <end position="552"/>
    </location>
</feature>
<evidence type="ECO:0000256" key="1">
    <source>
        <dbReference type="ARBA" id="ARBA00022679"/>
    </source>
</evidence>
<feature type="compositionally biased region" description="Low complexity" evidence="5">
    <location>
        <begin position="435"/>
        <end position="447"/>
    </location>
</feature>
<dbReference type="GO" id="GO:0005524">
    <property type="term" value="F:ATP binding"/>
    <property type="evidence" value="ECO:0007669"/>
    <property type="project" value="UniProtKB-KW"/>
</dbReference>
<organism evidence="7 8">
    <name type="scientific">Desmophyllum pertusum</name>
    <dbReference type="NCBI Taxonomy" id="174260"/>
    <lineage>
        <taxon>Eukaryota</taxon>
        <taxon>Metazoa</taxon>
        <taxon>Cnidaria</taxon>
        <taxon>Anthozoa</taxon>
        <taxon>Hexacorallia</taxon>
        <taxon>Scleractinia</taxon>
        <taxon>Caryophylliina</taxon>
        <taxon>Caryophylliidae</taxon>
        <taxon>Desmophyllum</taxon>
    </lineage>
</organism>
<dbReference type="GO" id="GO:0000045">
    <property type="term" value="P:autophagosome assembly"/>
    <property type="evidence" value="ECO:0007669"/>
    <property type="project" value="TreeGrafter"/>
</dbReference>
<dbReference type="InterPro" id="IPR000719">
    <property type="entry name" value="Prot_kinase_dom"/>
</dbReference>
<dbReference type="SMART" id="SM00220">
    <property type="entry name" value="S_TKc"/>
    <property type="match status" value="1"/>
</dbReference>
<sequence>MELFAVVFKGHHRKKEDFVVAHQGDYEEKSFQDTKSSCKGNQNSKELHHENVVSLFDCQETSNNVFLVMEYCNGGDLADYLREKGTLSEDTIHIFLRQIASAMCTMQSKGVVHRDLKPQNLLLHHSGMTTPSPSHIKIKIADFGFARFLPGQMMAATLCGSPMYMAPEVIMSKAYDAKADLWSVGTIVYQCLTGKAPFQANSPQQLKKFYEKSKSISPNIPAGTSSHLKELLVGLLKRNPRDRLDFGEFFAHPFLTGRVPHRASTPVAVPIHQRKHSGSPHGTRSPSYSPNFGAEALGDIRVDLLHRITPPYDAAGMSPQDPPTVMNISTSGNNSSPRLSSQGAYPPSSTQDDELAAEGFVLVPSNPETVRFQQQRNPSDLLFPFYSQSPPRPSNSPFSPSPPLSRTPQKATFTMGSPYSTSPVSPLVHPPPYHSPASSPSSAGSPPVEIPIRRRTGTSPGPAPSSQPLSSPLPIPRSSPGGLSRQAPSRTFPSPTHHGTTATARKHRGSTPKPSVGKSPTSSPRALKGRASQENSPVAQKQVAQFSTKGSPTPLTAVAQVINKQAQGSDITAGLHHPAFAGFANTSANKGLVRVTATGTIRRALSNIEPLVARPPDSSPILTALARQSNAGMGVPITDLSEPGAEDKQIIRVHSSPAILAMGLPRKGSLLTTPGFQLGAGTSAPIFHRHSGGGYSPVRGKSPPLSSSPTGLPTIPGSPTKTSHSKEFKDPAVVLEKEMKPLKGLFSVGSSSPVTSDNIILFGSHPGRLSQNSPKNTGERPAVVSQGTKVTRGFGDNSPPKSPKQLMVAQETEACSPDMEGPIALIAPELPEDTLMDTEHTEGVRKLNFVLSLTDAILEVIRARGTPLTVLADSVAIKQNESFLADQIGLKSDELRKMEQLVLYVKALRALNLSLLFAQGEIRVGHLKPSNAVKNVLNDLNNRYHQCLEKASQLKQLVEPGLQTMDGKAMTVSVDFIHVMKNIPLV</sequence>
<dbReference type="Pfam" id="PF12063">
    <property type="entry name" value="ATG1-like_MIT1"/>
    <property type="match status" value="1"/>
</dbReference>
<dbReference type="GO" id="GO:0034727">
    <property type="term" value="P:piecemeal microautophagy of the nucleus"/>
    <property type="evidence" value="ECO:0007669"/>
    <property type="project" value="TreeGrafter"/>
</dbReference>
<evidence type="ECO:0000313" key="7">
    <source>
        <dbReference type="EMBL" id="KAJ7387651.1"/>
    </source>
</evidence>
<keyword evidence="1 7" id="KW-0808">Transferase</keyword>
<gene>
    <name evidence="7" type="primary">ULK2_2</name>
    <name evidence="7" type="ORF">OS493_000988</name>
</gene>
<feature type="compositionally biased region" description="Pro residues" evidence="5">
    <location>
        <begin position="390"/>
        <end position="405"/>
    </location>
</feature>
<dbReference type="PANTHER" id="PTHR24348">
    <property type="entry name" value="SERINE/THREONINE-PROTEIN KINASE UNC-51-RELATED"/>
    <property type="match status" value="1"/>
</dbReference>
<dbReference type="PROSITE" id="PS50011">
    <property type="entry name" value="PROTEIN_KINASE_DOM"/>
    <property type="match status" value="1"/>
</dbReference>
<dbReference type="GO" id="GO:0061709">
    <property type="term" value="P:reticulophagy"/>
    <property type="evidence" value="ECO:0007669"/>
    <property type="project" value="TreeGrafter"/>
</dbReference>
<dbReference type="FunFam" id="1.10.510.10:FF:000493">
    <property type="entry name" value="serine/threonine-protein kinase unc-51 isoform X2"/>
    <property type="match status" value="1"/>
</dbReference>